<dbReference type="Proteomes" id="UP000016932">
    <property type="component" value="Unassembled WGS sequence"/>
</dbReference>
<dbReference type="AlphaFoldDB" id="M3A3U4"/>
<accession>M3A3U4</accession>
<evidence type="ECO:0008006" key="4">
    <source>
        <dbReference type="Google" id="ProtNLM"/>
    </source>
</evidence>
<keyword evidence="3" id="KW-1185">Reference proteome</keyword>
<protein>
    <recommendedName>
        <fullName evidence="4">Hydrophobin</fullName>
    </recommendedName>
</protein>
<name>M3A3U4_PSEFD</name>
<feature type="region of interest" description="Disordered" evidence="1">
    <location>
        <begin position="155"/>
        <end position="200"/>
    </location>
</feature>
<dbReference type="EMBL" id="KB446556">
    <property type="protein sequence ID" value="EME85754.1"/>
    <property type="molecule type" value="Genomic_DNA"/>
</dbReference>
<dbReference type="HOGENOM" id="CLU_858225_0_0_1"/>
<reference evidence="2 3" key="1">
    <citation type="journal article" date="2012" name="PLoS Pathog.">
        <title>Diverse lifestyles and strategies of plant pathogenesis encoded in the genomes of eighteen Dothideomycetes fungi.</title>
        <authorList>
            <person name="Ohm R.A."/>
            <person name="Feau N."/>
            <person name="Henrissat B."/>
            <person name="Schoch C.L."/>
            <person name="Horwitz B.A."/>
            <person name="Barry K.W."/>
            <person name="Condon B.J."/>
            <person name="Copeland A.C."/>
            <person name="Dhillon B."/>
            <person name="Glaser F."/>
            <person name="Hesse C.N."/>
            <person name="Kosti I."/>
            <person name="LaButti K."/>
            <person name="Lindquist E.A."/>
            <person name="Lucas S."/>
            <person name="Salamov A.A."/>
            <person name="Bradshaw R.E."/>
            <person name="Ciuffetti L."/>
            <person name="Hamelin R.C."/>
            <person name="Kema G.H.J."/>
            <person name="Lawrence C."/>
            <person name="Scott J.A."/>
            <person name="Spatafora J.W."/>
            <person name="Turgeon B.G."/>
            <person name="de Wit P.J.G.M."/>
            <person name="Zhong S."/>
            <person name="Goodwin S.B."/>
            <person name="Grigoriev I.V."/>
        </authorList>
    </citation>
    <scope>NUCLEOTIDE SEQUENCE [LARGE SCALE GENOMIC DNA]</scope>
    <source>
        <strain evidence="2 3">CIRAD86</strain>
    </source>
</reference>
<evidence type="ECO:0000313" key="2">
    <source>
        <dbReference type="EMBL" id="EME85754.1"/>
    </source>
</evidence>
<dbReference type="KEGG" id="pfj:MYCFIDRAFT_171629"/>
<proteinExistence type="predicted"/>
<organism evidence="2 3">
    <name type="scientific">Pseudocercospora fijiensis (strain CIRAD86)</name>
    <name type="common">Black leaf streak disease fungus</name>
    <name type="synonym">Mycosphaerella fijiensis</name>
    <dbReference type="NCBI Taxonomy" id="383855"/>
    <lineage>
        <taxon>Eukaryota</taxon>
        <taxon>Fungi</taxon>
        <taxon>Dikarya</taxon>
        <taxon>Ascomycota</taxon>
        <taxon>Pezizomycotina</taxon>
        <taxon>Dothideomycetes</taxon>
        <taxon>Dothideomycetidae</taxon>
        <taxon>Mycosphaerellales</taxon>
        <taxon>Mycosphaerellaceae</taxon>
        <taxon>Pseudocercospora</taxon>
    </lineage>
</organism>
<dbReference type="VEuPathDB" id="FungiDB:MYCFIDRAFT_171629"/>
<dbReference type="RefSeq" id="XP_007923255.1">
    <property type="nucleotide sequence ID" value="XM_007925064.1"/>
</dbReference>
<feature type="compositionally biased region" description="Low complexity" evidence="1">
    <location>
        <begin position="162"/>
        <end position="176"/>
    </location>
</feature>
<dbReference type="GeneID" id="19332667"/>
<feature type="compositionally biased region" description="Gly residues" evidence="1">
    <location>
        <begin position="177"/>
        <end position="192"/>
    </location>
</feature>
<evidence type="ECO:0000256" key="1">
    <source>
        <dbReference type="SAM" id="MobiDB-lite"/>
    </source>
</evidence>
<evidence type="ECO:0000313" key="3">
    <source>
        <dbReference type="Proteomes" id="UP000016932"/>
    </source>
</evidence>
<sequence>MAYPKFSLLISTRRQPRGPFREDSLCNCTSLSLLKNRSSLHLHTPRTTSHNSLNSLALGTVRGRLALGMLESDLRERFAVRALSPKLPDVERSGTRKVDIGKVAVSSTPPSNNIRSKIHTRFNHSFHSHTHSTSTMQFTTAILALFATGVLAAPHAEAPGKSGPSSQPAQSDQQGSQQGGSGSGHEGGGGKGSTAIGNGNTETNTETNICSNKGNAAFCCPTANNNSGLLALLGLNGLGGGSCTGLTGGSDCSTGTVMCCPNSAIDHTWAYFVRRDLFRSTFPSLLPAANAAPVTRRATIAICLPHNAPVRALQLSGTGSRYGW</sequence>
<gene>
    <name evidence="2" type="ORF">MYCFIDRAFT_171629</name>
</gene>